<dbReference type="PANTHER" id="PTHR43664">
    <property type="entry name" value="MONOAMINE OXIDASE-RELATED"/>
    <property type="match status" value="1"/>
</dbReference>
<evidence type="ECO:0000313" key="3">
    <source>
        <dbReference type="Proteomes" id="UP001596407"/>
    </source>
</evidence>
<keyword evidence="3" id="KW-1185">Reference proteome</keyword>
<dbReference type="GeneID" id="79303199"/>
<protein>
    <submittedName>
        <fullName evidence="2">MaoC/PaaZ C-terminal domain-containing protein</fullName>
    </submittedName>
</protein>
<dbReference type="Proteomes" id="UP001596407">
    <property type="component" value="Unassembled WGS sequence"/>
</dbReference>
<proteinExistence type="predicted"/>
<reference evidence="2 3" key="1">
    <citation type="journal article" date="2019" name="Int. J. Syst. Evol. Microbiol.">
        <title>The Global Catalogue of Microorganisms (GCM) 10K type strain sequencing project: providing services to taxonomists for standard genome sequencing and annotation.</title>
        <authorList>
            <consortium name="The Broad Institute Genomics Platform"/>
            <consortium name="The Broad Institute Genome Sequencing Center for Infectious Disease"/>
            <person name="Wu L."/>
            <person name="Ma J."/>
        </authorList>
    </citation>
    <scope>NUCLEOTIDE SEQUENCE [LARGE SCALE GENOMIC DNA]</scope>
    <source>
        <strain evidence="2 3">DT72</strain>
    </source>
</reference>
<evidence type="ECO:0000313" key="2">
    <source>
        <dbReference type="EMBL" id="MFC7080200.1"/>
    </source>
</evidence>
<organism evidence="2 3">
    <name type="scientific">Halorussus caseinilyticus</name>
    <dbReference type="NCBI Taxonomy" id="3034025"/>
    <lineage>
        <taxon>Archaea</taxon>
        <taxon>Methanobacteriati</taxon>
        <taxon>Methanobacteriota</taxon>
        <taxon>Stenosarchaea group</taxon>
        <taxon>Halobacteria</taxon>
        <taxon>Halobacteriales</taxon>
        <taxon>Haladaptataceae</taxon>
        <taxon>Halorussus</taxon>
    </lineage>
</organism>
<accession>A0ABD5WLE0</accession>
<dbReference type="PANTHER" id="PTHR43664:SF1">
    <property type="entry name" value="BETA-METHYLMALYL-COA DEHYDRATASE"/>
    <property type="match status" value="1"/>
</dbReference>
<dbReference type="InterPro" id="IPR029069">
    <property type="entry name" value="HotDog_dom_sf"/>
</dbReference>
<dbReference type="Gene3D" id="3.10.129.10">
    <property type="entry name" value="Hotdog Thioesterase"/>
    <property type="match status" value="1"/>
</dbReference>
<dbReference type="SUPFAM" id="SSF54637">
    <property type="entry name" value="Thioesterase/thiol ester dehydrase-isomerase"/>
    <property type="match status" value="1"/>
</dbReference>
<dbReference type="InterPro" id="IPR002539">
    <property type="entry name" value="MaoC-like_dom"/>
</dbReference>
<evidence type="ECO:0000259" key="1">
    <source>
        <dbReference type="Pfam" id="PF01575"/>
    </source>
</evidence>
<feature type="domain" description="MaoC-like" evidence="1">
    <location>
        <begin position="15"/>
        <end position="119"/>
    </location>
</feature>
<sequence length="157" mass="17960">MPYSYTPHHFEDFEEGQTFESVGRTVTEYDFVMHSAFAGDWTELHTNKEYAEEEYFGERVAHGPMTFVLATGFVYRTGILERTVLAFLGMNYMDIPNPVHMDDTISLDMEVVETKDISSRDDAGLVVIDTVMTNQEDTVVFEGDMKFLIKKEEADDA</sequence>
<dbReference type="Pfam" id="PF01575">
    <property type="entry name" value="MaoC_dehydratas"/>
    <property type="match status" value="1"/>
</dbReference>
<dbReference type="InterPro" id="IPR052342">
    <property type="entry name" value="MCH/BMMD"/>
</dbReference>
<dbReference type="AlphaFoldDB" id="A0ABD5WLE0"/>
<name>A0ABD5WLE0_9EURY</name>
<dbReference type="EMBL" id="JBHSZH010000005">
    <property type="protein sequence ID" value="MFC7080200.1"/>
    <property type="molecule type" value="Genomic_DNA"/>
</dbReference>
<dbReference type="RefSeq" id="WP_276281970.1">
    <property type="nucleotide sequence ID" value="NZ_CP119809.1"/>
</dbReference>
<gene>
    <name evidence="2" type="ORF">ACFQJ6_08790</name>
</gene>
<comment type="caution">
    <text evidence="2">The sequence shown here is derived from an EMBL/GenBank/DDBJ whole genome shotgun (WGS) entry which is preliminary data.</text>
</comment>